<dbReference type="Proteomes" id="UP001056778">
    <property type="component" value="Chromosome 7"/>
</dbReference>
<accession>A0ACB9SUW0</accession>
<evidence type="ECO:0000313" key="2">
    <source>
        <dbReference type="Proteomes" id="UP001056778"/>
    </source>
</evidence>
<keyword evidence="2" id="KW-1185">Reference proteome</keyword>
<reference evidence="1" key="1">
    <citation type="submission" date="2022-04" db="EMBL/GenBank/DDBJ databases">
        <title>Chromosome-scale genome assembly of Holotrichia oblita Faldermann.</title>
        <authorList>
            <person name="Rongchong L."/>
        </authorList>
    </citation>
    <scope>NUCLEOTIDE SEQUENCE</scope>
    <source>
        <strain evidence="1">81SQS9</strain>
    </source>
</reference>
<comment type="caution">
    <text evidence="1">The sequence shown here is derived from an EMBL/GenBank/DDBJ whole genome shotgun (WGS) entry which is preliminary data.</text>
</comment>
<name>A0ACB9SUW0_HOLOL</name>
<dbReference type="EMBL" id="CM043021">
    <property type="protein sequence ID" value="KAI4458359.1"/>
    <property type="molecule type" value="Genomic_DNA"/>
</dbReference>
<protein>
    <submittedName>
        <fullName evidence="1">Ribonuclease h-like superfamily</fullName>
    </submittedName>
</protein>
<gene>
    <name evidence="1" type="ORF">MML48_7g00008879</name>
</gene>
<sequence length="221" mass="25356">MFENQKMCSILEKRENKLLKPVHLAAYLLEPNQRGDNLTDAENLIATEFIYETARRHPKYSSQVDLIMEALAQYKIRGTIFAKEFAISSEISMSGPVCWTGICSSSKISRFAVDILNLPSSTAAIERTFSTYGFIHRQRRNRLTVERAGKLTYIAHNYNLLNEEDHLRIVEVTKEEIEKEDIGFEVIDSTQLMKEKEESDDEVGDDDEDDLPLSTLLRSPF</sequence>
<evidence type="ECO:0000313" key="1">
    <source>
        <dbReference type="EMBL" id="KAI4458359.1"/>
    </source>
</evidence>
<proteinExistence type="predicted"/>
<organism evidence="1 2">
    <name type="scientific">Holotrichia oblita</name>
    <name type="common">Chafer beetle</name>
    <dbReference type="NCBI Taxonomy" id="644536"/>
    <lineage>
        <taxon>Eukaryota</taxon>
        <taxon>Metazoa</taxon>
        <taxon>Ecdysozoa</taxon>
        <taxon>Arthropoda</taxon>
        <taxon>Hexapoda</taxon>
        <taxon>Insecta</taxon>
        <taxon>Pterygota</taxon>
        <taxon>Neoptera</taxon>
        <taxon>Endopterygota</taxon>
        <taxon>Coleoptera</taxon>
        <taxon>Polyphaga</taxon>
        <taxon>Scarabaeiformia</taxon>
        <taxon>Scarabaeidae</taxon>
        <taxon>Melolonthinae</taxon>
        <taxon>Holotrichia</taxon>
    </lineage>
</organism>